<dbReference type="PROSITE" id="PS00867">
    <property type="entry name" value="CPSASE_2"/>
    <property type="match status" value="1"/>
</dbReference>
<dbReference type="PANTHER" id="PTHR48095">
    <property type="entry name" value="PYRUVATE CARBOXYLASE SUBUNIT A"/>
    <property type="match status" value="1"/>
</dbReference>
<dbReference type="PANTHER" id="PTHR48095:SF2">
    <property type="entry name" value="BIOTIN CARBOXYLASE, CHLOROPLASTIC"/>
    <property type="match status" value="1"/>
</dbReference>
<dbReference type="SUPFAM" id="SSF52440">
    <property type="entry name" value="PreATP-grasp domain"/>
    <property type="match status" value="1"/>
</dbReference>
<dbReference type="Pfam" id="PF00289">
    <property type="entry name" value="Biotin_carb_N"/>
    <property type="match status" value="1"/>
</dbReference>
<evidence type="ECO:0000256" key="6">
    <source>
        <dbReference type="ARBA" id="ARBA00048600"/>
    </source>
</evidence>
<dbReference type="InterPro" id="IPR051602">
    <property type="entry name" value="ACC_Biotin_Carboxylase"/>
</dbReference>
<keyword evidence="5 7" id="KW-0067">ATP-binding</keyword>
<evidence type="ECO:0000256" key="1">
    <source>
        <dbReference type="ARBA" id="ARBA00003761"/>
    </source>
</evidence>
<dbReference type="FunFam" id="3.30.1490.20:FF:000003">
    <property type="entry name" value="acetyl-CoA carboxylase isoform X1"/>
    <property type="match status" value="1"/>
</dbReference>
<dbReference type="InterPro" id="IPR005481">
    <property type="entry name" value="BC-like_N"/>
</dbReference>
<evidence type="ECO:0000256" key="4">
    <source>
        <dbReference type="ARBA" id="ARBA00022741"/>
    </source>
</evidence>
<dbReference type="EC" id="6.3.4.14" evidence="2"/>
<evidence type="ECO:0000313" key="10">
    <source>
        <dbReference type="EMBL" id="MBL0423418.1"/>
    </source>
</evidence>
<dbReference type="PROSITE" id="PS50975">
    <property type="entry name" value="ATP_GRASP"/>
    <property type="match status" value="1"/>
</dbReference>
<evidence type="ECO:0000256" key="7">
    <source>
        <dbReference type="PROSITE-ProRule" id="PRU00409"/>
    </source>
</evidence>
<dbReference type="NCBIfam" id="NF006367">
    <property type="entry name" value="PRK08591.1"/>
    <property type="match status" value="1"/>
</dbReference>
<dbReference type="SMART" id="SM00878">
    <property type="entry name" value="Biotin_carb_C"/>
    <property type="match status" value="1"/>
</dbReference>
<dbReference type="PROSITE" id="PS50979">
    <property type="entry name" value="BC"/>
    <property type="match status" value="1"/>
</dbReference>
<dbReference type="SUPFAM" id="SSF51246">
    <property type="entry name" value="Rudiment single hybrid motif"/>
    <property type="match status" value="1"/>
</dbReference>
<sequence>MNSIKRVLVANRGEIALRIIRACEKLGIESVLAVSTVDRDSLPARTATRAVCIGPGEASGSYLNVNALLSAADGRDCDAVHPGYGFLSESQTFAQACEDKGLRFVGPTSKQIGAMGNKLQARALAVRCGIPVLSGTERIASLQEALAEAERVGYPVMFKAAAGGGGRGMKIVPRQEELRSAFVAASNESRSAFGDDTLYLERYVSNARHVEVQILGDGKGHVVHLGDRDCSVQRRHQKLIEEAPAPFLSEELHTRIFAAALKLGREMSYRSAGTVEFLVDADAEAFYFLEMNTRIQVEHPVTEMVTGIDLVEQQLRIAAGEGLQLDQADITCRGHSIECRINAEDPDRGFAPSPGVLLRWEPPAGAHIRLDSHCTTGYKVPPHYDSLLGKLIVTSDTRDSALDLMGQALAGFAVEGIHTTIPFLRRVVGDERFSGGQINTRLLDALLVKT</sequence>
<evidence type="ECO:0000256" key="2">
    <source>
        <dbReference type="ARBA" id="ARBA00013263"/>
    </source>
</evidence>
<dbReference type="Pfam" id="PF02786">
    <property type="entry name" value="CPSase_L_D2"/>
    <property type="match status" value="1"/>
</dbReference>
<evidence type="ECO:0000259" key="9">
    <source>
        <dbReference type="PROSITE" id="PS50979"/>
    </source>
</evidence>
<dbReference type="InterPro" id="IPR011054">
    <property type="entry name" value="Rudment_hybrid_motif"/>
</dbReference>
<evidence type="ECO:0000256" key="3">
    <source>
        <dbReference type="ARBA" id="ARBA00022598"/>
    </source>
</evidence>
<dbReference type="Gene3D" id="3.30.470.20">
    <property type="entry name" value="ATP-grasp fold, B domain"/>
    <property type="match status" value="1"/>
</dbReference>
<keyword evidence="3" id="KW-0436">Ligase</keyword>
<dbReference type="RefSeq" id="WP_201686555.1">
    <property type="nucleotide sequence ID" value="NZ_JAEQNA010000016.1"/>
</dbReference>
<reference evidence="10" key="1">
    <citation type="submission" date="2021-01" db="EMBL/GenBank/DDBJ databases">
        <title>Ramlibacter sp. strain AW1 16S ribosomal RNA gene Genome sequencing and assembly.</title>
        <authorList>
            <person name="Kang M."/>
        </authorList>
    </citation>
    <scope>NUCLEOTIDE SEQUENCE</scope>
    <source>
        <strain evidence="10">AW1</strain>
    </source>
</reference>
<name>A0A936ZNH0_9BURK</name>
<dbReference type="InterPro" id="IPR005482">
    <property type="entry name" value="Biotin_COase_C"/>
</dbReference>
<comment type="function">
    <text evidence="1">This protein is a component of the acetyl coenzyme A carboxylase complex; first, biotin carboxylase catalyzes the carboxylation of the carrier protein and then the transcarboxylase transfers the carboxyl group to form malonyl-CoA.</text>
</comment>
<dbReference type="GO" id="GO:0004075">
    <property type="term" value="F:biotin carboxylase activity"/>
    <property type="evidence" value="ECO:0007669"/>
    <property type="project" value="UniProtKB-EC"/>
</dbReference>
<keyword evidence="4 7" id="KW-0547">Nucleotide-binding</keyword>
<dbReference type="InterPro" id="IPR011764">
    <property type="entry name" value="Biotin_carboxylation_dom"/>
</dbReference>
<dbReference type="InterPro" id="IPR005479">
    <property type="entry name" value="CPAse_ATP-bd"/>
</dbReference>
<dbReference type="SUPFAM" id="SSF56059">
    <property type="entry name" value="Glutathione synthetase ATP-binding domain-like"/>
    <property type="match status" value="1"/>
</dbReference>
<dbReference type="EMBL" id="JAEQNA010000016">
    <property type="protein sequence ID" value="MBL0423418.1"/>
    <property type="molecule type" value="Genomic_DNA"/>
</dbReference>
<comment type="caution">
    <text evidence="10">The sequence shown here is derived from an EMBL/GenBank/DDBJ whole genome shotgun (WGS) entry which is preliminary data.</text>
</comment>
<feature type="domain" description="Biotin carboxylation" evidence="9">
    <location>
        <begin position="3"/>
        <end position="448"/>
    </location>
</feature>
<proteinExistence type="predicted"/>
<evidence type="ECO:0000256" key="5">
    <source>
        <dbReference type="ARBA" id="ARBA00022840"/>
    </source>
</evidence>
<evidence type="ECO:0000313" key="11">
    <source>
        <dbReference type="Proteomes" id="UP000613011"/>
    </source>
</evidence>
<dbReference type="InterPro" id="IPR016185">
    <property type="entry name" value="PreATP-grasp_dom_sf"/>
</dbReference>
<feature type="domain" description="ATP-grasp" evidence="8">
    <location>
        <begin position="122"/>
        <end position="319"/>
    </location>
</feature>
<dbReference type="GO" id="GO:0005524">
    <property type="term" value="F:ATP binding"/>
    <property type="evidence" value="ECO:0007669"/>
    <property type="project" value="UniProtKB-UniRule"/>
</dbReference>
<dbReference type="InterPro" id="IPR011761">
    <property type="entry name" value="ATP-grasp"/>
</dbReference>
<accession>A0A936ZNH0</accession>
<gene>
    <name evidence="10" type="ORF">JI739_23985</name>
</gene>
<keyword evidence="11" id="KW-1185">Reference proteome</keyword>
<dbReference type="Proteomes" id="UP000613011">
    <property type="component" value="Unassembled WGS sequence"/>
</dbReference>
<protein>
    <recommendedName>
        <fullName evidence="2">biotin carboxylase</fullName>
        <ecNumber evidence="2">6.3.4.14</ecNumber>
    </recommendedName>
</protein>
<comment type="catalytic activity">
    <reaction evidence="6">
        <text>N(6)-biotinyl-L-lysyl-[protein] + hydrogencarbonate + ATP = N(6)-carboxybiotinyl-L-lysyl-[protein] + ADP + phosphate + H(+)</text>
        <dbReference type="Rhea" id="RHEA:13501"/>
        <dbReference type="Rhea" id="RHEA-COMP:10505"/>
        <dbReference type="Rhea" id="RHEA-COMP:10506"/>
        <dbReference type="ChEBI" id="CHEBI:15378"/>
        <dbReference type="ChEBI" id="CHEBI:17544"/>
        <dbReference type="ChEBI" id="CHEBI:30616"/>
        <dbReference type="ChEBI" id="CHEBI:43474"/>
        <dbReference type="ChEBI" id="CHEBI:83144"/>
        <dbReference type="ChEBI" id="CHEBI:83145"/>
        <dbReference type="ChEBI" id="CHEBI:456216"/>
        <dbReference type="EC" id="6.3.4.14"/>
    </reaction>
</comment>
<evidence type="ECO:0000259" key="8">
    <source>
        <dbReference type="PROSITE" id="PS50975"/>
    </source>
</evidence>
<dbReference type="AlphaFoldDB" id="A0A936ZNH0"/>
<organism evidence="10 11">
    <name type="scientific">Ramlibacter aurantiacus</name>
    <dbReference type="NCBI Taxonomy" id="2801330"/>
    <lineage>
        <taxon>Bacteria</taxon>
        <taxon>Pseudomonadati</taxon>
        <taxon>Pseudomonadota</taxon>
        <taxon>Betaproteobacteria</taxon>
        <taxon>Burkholderiales</taxon>
        <taxon>Comamonadaceae</taxon>
        <taxon>Ramlibacter</taxon>
    </lineage>
</organism>
<dbReference type="GO" id="GO:0046872">
    <property type="term" value="F:metal ion binding"/>
    <property type="evidence" value="ECO:0007669"/>
    <property type="project" value="InterPro"/>
</dbReference>
<dbReference type="Pfam" id="PF02785">
    <property type="entry name" value="Biotin_carb_C"/>
    <property type="match status" value="1"/>
</dbReference>